<proteinExistence type="predicted"/>
<evidence type="ECO:0000259" key="1">
    <source>
        <dbReference type="Pfam" id="PF05099"/>
    </source>
</evidence>
<dbReference type="Proteomes" id="UP000636264">
    <property type="component" value="Unassembled WGS sequence"/>
</dbReference>
<gene>
    <name evidence="2" type="ORF">GCM10011385_13920</name>
</gene>
<dbReference type="Pfam" id="PF05099">
    <property type="entry name" value="TerB"/>
    <property type="match status" value="1"/>
</dbReference>
<reference evidence="2" key="1">
    <citation type="journal article" date="2014" name="Int. J. Syst. Evol. Microbiol.">
        <title>Complete genome sequence of Corynebacterium casei LMG S-19264T (=DSM 44701T), isolated from a smear-ripened cheese.</title>
        <authorList>
            <consortium name="US DOE Joint Genome Institute (JGI-PGF)"/>
            <person name="Walter F."/>
            <person name="Albersmeier A."/>
            <person name="Kalinowski J."/>
            <person name="Ruckert C."/>
        </authorList>
    </citation>
    <scope>NUCLEOTIDE SEQUENCE</scope>
    <source>
        <strain evidence="2">CGMCC 1.15320</strain>
    </source>
</reference>
<organism evidence="2 3">
    <name type="scientific">Nitratireductor aestuarii</name>
    <dbReference type="NCBI Taxonomy" id="1735103"/>
    <lineage>
        <taxon>Bacteria</taxon>
        <taxon>Pseudomonadati</taxon>
        <taxon>Pseudomonadota</taxon>
        <taxon>Alphaproteobacteria</taxon>
        <taxon>Hyphomicrobiales</taxon>
        <taxon>Phyllobacteriaceae</taxon>
        <taxon>Nitratireductor</taxon>
    </lineage>
</organism>
<reference evidence="2" key="2">
    <citation type="submission" date="2020-09" db="EMBL/GenBank/DDBJ databases">
        <authorList>
            <person name="Sun Q."/>
            <person name="Zhou Y."/>
        </authorList>
    </citation>
    <scope>NUCLEOTIDE SEQUENCE</scope>
    <source>
        <strain evidence="2">CGMCC 1.15320</strain>
    </source>
</reference>
<accession>A0A916W261</accession>
<feature type="domain" description="Co-chaperone DjlA N-terminal" evidence="1">
    <location>
        <begin position="30"/>
        <end position="145"/>
    </location>
</feature>
<dbReference type="EMBL" id="BMIF01000003">
    <property type="protein sequence ID" value="GGA61447.1"/>
    <property type="molecule type" value="Genomic_DNA"/>
</dbReference>
<evidence type="ECO:0000313" key="2">
    <source>
        <dbReference type="EMBL" id="GGA61447.1"/>
    </source>
</evidence>
<name>A0A916W261_9HYPH</name>
<comment type="caution">
    <text evidence="2">The sequence shown here is derived from an EMBL/GenBank/DDBJ whole genome shotgun (WGS) entry which is preliminary data.</text>
</comment>
<dbReference type="CDD" id="cd07313">
    <property type="entry name" value="terB_like_2"/>
    <property type="match status" value="1"/>
</dbReference>
<evidence type="ECO:0000313" key="3">
    <source>
        <dbReference type="Proteomes" id="UP000636264"/>
    </source>
</evidence>
<keyword evidence="3" id="KW-1185">Reference proteome</keyword>
<dbReference type="AlphaFoldDB" id="A0A916W261"/>
<protein>
    <recommendedName>
        <fullName evidence="1">Co-chaperone DjlA N-terminal domain-containing protein</fullName>
    </recommendedName>
</protein>
<dbReference type="SUPFAM" id="SSF158682">
    <property type="entry name" value="TerB-like"/>
    <property type="match status" value="1"/>
</dbReference>
<dbReference type="RefSeq" id="WP_188720242.1">
    <property type="nucleotide sequence ID" value="NZ_BMIF01000003.1"/>
</dbReference>
<dbReference type="InterPro" id="IPR007791">
    <property type="entry name" value="DjlA_N"/>
</dbReference>
<sequence>MFESIFAFLKNLPGGQVTSAKSLTADDPRVAAAALLIHVINADGQKNAEEQAELTAALSRAYNVHGAELKALMKTAQEAEGAAVDIYVFTNVLMRHLDETARVEFIRLVWEIVLSDGEMHELEENLVWRIAELIGVDSRMRVTMRQEVQKQREGGL</sequence>
<dbReference type="InterPro" id="IPR029024">
    <property type="entry name" value="TerB-like"/>
</dbReference>
<dbReference type="Gene3D" id="1.10.3680.10">
    <property type="entry name" value="TerB-like"/>
    <property type="match status" value="1"/>
</dbReference>